<dbReference type="PANTHER" id="PTHR43547:SF2">
    <property type="entry name" value="HYBRID SIGNAL TRANSDUCTION HISTIDINE KINASE C"/>
    <property type="match status" value="1"/>
</dbReference>
<keyword evidence="9" id="KW-0902">Two-component regulatory system</keyword>
<organism evidence="13 14">
    <name type="scientific">Pseudobacillus wudalianchiensis</name>
    <dbReference type="NCBI Taxonomy" id="1743143"/>
    <lineage>
        <taxon>Bacteria</taxon>
        <taxon>Bacillati</taxon>
        <taxon>Bacillota</taxon>
        <taxon>Bacilli</taxon>
        <taxon>Bacillales</taxon>
        <taxon>Bacillaceae</taxon>
        <taxon>Pseudobacillus</taxon>
    </lineage>
</organism>
<dbReference type="FunFam" id="1.10.287.130:FF:000001">
    <property type="entry name" value="Two-component sensor histidine kinase"/>
    <property type="match status" value="1"/>
</dbReference>
<dbReference type="EMBL" id="MAYT01000001">
    <property type="protein sequence ID" value="OCA92309.1"/>
    <property type="molecule type" value="Genomic_DNA"/>
</dbReference>
<comment type="caution">
    <text evidence="13">The sequence shown here is derived from an EMBL/GenBank/DDBJ whole genome shotgun (WGS) entry which is preliminary data.</text>
</comment>
<comment type="catalytic activity">
    <reaction evidence="1">
        <text>ATP + protein L-histidine = ADP + protein N-phospho-L-histidine.</text>
        <dbReference type="EC" id="2.7.13.3"/>
    </reaction>
</comment>
<dbReference type="Pfam" id="PF02518">
    <property type="entry name" value="HATPase_c"/>
    <property type="match status" value="1"/>
</dbReference>
<keyword evidence="8" id="KW-0067">ATP-binding</keyword>
<keyword evidence="11" id="KW-1133">Transmembrane helix</keyword>
<dbReference type="SMART" id="SM00388">
    <property type="entry name" value="HisKA"/>
    <property type="match status" value="1"/>
</dbReference>
<dbReference type="CDD" id="cd00082">
    <property type="entry name" value="HisKA"/>
    <property type="match status" value="1"/>
</dbReference>
<feature type="transmembrane region" description="Helical" evidence="11">
    <location>
        <begin position="26"/>
        <end position="51"/>
    </location>
</feature>
<evidence type="ECO:0000256" key="4">
    <source>
        <dbReference type="ARBA" id="ARBA00022553"/>
    </source>
</evidence>
<dbReference type="CDD" id="cd00075">
    <property type="entry name" value="HATPase"/>
    <property type="match status" value="1"/>
</dbReference>
<dbReference type="SUPFAM" id="SSF47384">
    <property type="entry name" value="Homodimeric domain of signal transducing histidine kinase"/>
    <property type="match status" value="1"/>
</dbReference>
<evidence type="ECO:0000256" key="8">
    <source>
        <dbReference type="ARBA" id="ARBA00022840"/>
    </source>
</evidence>
<proteinExistence type="predicted"/>
<evidence type="ECO:0000256" key="7">
    <source>
        <dbReference type="ARBA" id="ARBA00022777"/>
    </source>
</evidence>
<dbReference type="Gene3D" id="3.30.565.10">
    <property type="entry name" value="Histidine kinase-like ATPase, C-terminal domain"/>
    <property type="match status" value="1"/>
</dbReference>
<keyword evidence="11" id="KW-0812">Transmembrane</keyword>
<dbReference type="AlphaFoldDB" id="A0A1B9B895"/>
<evidence type="ECO:0000313" key="14">
    <source>
        <dbReference type="Proteomes" id="UP000092578"/>
    </source>
</evidence>
<sequence>MKNKWSLRRKNIQSDIFENTQSRLTFFYSGLMMLFLALFVMIVYFLVYVVVMEDQKSELGELTHRESRIILDYLAENTLKELQGLESQQIVLAGVDQFFYYVVDREGNLVMGQEMLPQMRMDLLQLLQGWIPRKNEVREETLQITVPKKEEIGHGPRRIGDDAKVKLMIDGRPLFYNDQFIGMLYIGKDITFVHQLFKWLLIVLVILAILFFGVALFMSRYMSKKAMIPISQAFARQREFVGDASHELRTPLSIMLSSINAIEMTDSMEEDPFVRKLLLNMKTEVKRMTKLVSDLLVLARSDSGIIEHQLKPFDFRPAAEKVVESVYPLAQEKKISLDFDTPSAVPVSGDPERLTQLLYILLDNAIKYTPDEGKVNLSLTMDKRELSITVQDTGIGIEPEDCTRIFDRFYRSDKSRSRAMGGHGLGLSIAKWIVTIHGGTIGVDSKLRKGSTFIVRLPIIQEG</sequence>
<feature type="domain" description="Histidine kinase" evidence="12">
    <location>
        <begin position="243"/>
        <end position="461"/>
    </location>
</feature>
<reference evidence="14" key="1">
    <citation type="submission" date="2016-05" db="EMBL/GenBank/DDBJ databases">
        <authorList>
            <person name="Liu B."/>
            <person name="Wang J."/>
            <person name="Zhu Y."/>
            <person name="Liu G."/>
            <person name="Chen Q."/>
            <person name="Chen Z."/>
            <person name="Lan J."/>
            <person name="Che J."/>
            <person name="Ge C."/>
            <person name="Shi H."/>
            <person name="Pan Z."/>
            <person name="Liu X."/>
        </authorList>
    </citation>
    <scope>NUCLEOTIDE SEQUENCE [LARGE SCALE GENOMIC DNA]</scope>
    <source>
        <strain evidence="14">FJAT-27215</strain>
    </source>
</reference>
<evidence type="ECO:0000256" key="6">
    <source>
        <dbReference type="ARBA" id="ARBA00022741"/>
    </source>
</evidence>
<dbReference type="Pfam" id="PF00512">
    <property type="entry name" value="HisKA"/>
    <property type="match status" value="1"/>
</dbReference>
<evidence type="ECO:0000256" key="1">
    <source>
        <dbReference type="ARBA" id="ARBA00000085"/>
    </source>
</evidence>
<keyword evidence="4" id="KW-0597">Phosphoprotein</keyword>
<evidence type="ECO:0000256" key="9">
    <source>
        <dbReference type="ARBA" id="ARBA00023012"/>
    </source>
</evidence>
<gene>
    <name evidence="13" type="ORF">A8F95_00860</name>
</gene>
<comment type="subcellular location">
    <subcellularLocation>
        <location evidence="2">Cell membrane</location>
        <topology evidence="2">Multi-pass membrane protein</topology>
    </subcellularLocation>
</comment>
<evidence type="ECO:0000256" key="2">
    <source>
        <dbReference type="ARBA" id="ARBA00004651"/>
    </source>
</evidence>
<dbReference type="Gene3D" id="1.10.287.130">
    <property type="match status" value="1"/>
</dbReference>
<evidence type="ECO:0000256" key="10">
    <source>
        <dbReference type="ARBA" id="ARBA00023136"/>
    </source>
</evidence>
<dbReference type="InterPro" id="IPR036097">
    <property type="entry name" value="HisK_dim/P_sf"/>
</dbReference>
<dbReference type="SMART" id="SM00387">
    <property type="entry name" value="HATPase_c"/>
    <property type="match status" value="1"/>
</dbReference>
<dbReference type="EC" id="2.7.13.3" evidence="3"/>
<dbReference type="InterPro" id="IPR004358">
    <property type="entry name" value="Sig_transdc_His_kin-like_C"/>
</dbReference>
<keyword evidence="14" id="KW-1185">Reference proteome</keyword>
<keyword evidence="7 13" id="KW-0418">Kinase</keyword>
<dbReference type="InterPro" id="IPR005467">
    <property type="entry name" value="His_kinase_dom"/>
</dbReference>
<evidence type="ECO:0000256" key="5">
    <source>
        <dbReference type="ARBA" id="ARBA00022679"/>
    </source>
</evidence>
<evidence type="ECO:0000259" key="12">
    <source>
        <dbReference type="PROSITE" id="PS50109"/>
    </source>
</evidence>
<protein>
    <recommendedName>
        <fullName evidence="3">histidine kinase</fullName>
        <ecNumber evidence="3">2.7.13.3</ecNumber>
    </recommendedName>
</protein>
<dbReference type="Proteomes" id="UP000092578">
    <property type="component" value="Unassembled WGS sequence"/>
</dbReference>
<dbReference type="PANTHER" id="PTHR43547">
    <property type="entry name" value="TWO-COMPONENT HISTIDINE KINASE"/>
    <property type="match status" value="1"/>
</dbReference>
<dbReference type="RefSeq" id="WP_065408827.1">
    <property type="nucleotide sequence ID" value="NZ_MAYT01000001.1"/>
</dbReference>
<dbReference type="InterPro" id="IPR036890">
    <property type="entry name" value="HATPase_C_sf"/>
</dbReference>
<dbReference type="FunFam" id="3.30.565.10:FF:000006">
    <property type="entry name" value="Sensor histidine kinase WalK"/>
    <property type="match status" value="1"/>
</dbReference>
<keyword evidence="6" id="KW-0547">Nucleotide-binding</keyword>
<dbReference type="InterPro" id="IPR003661">
    <property type="entry name" value="HisK_dim/P_dom"/>
</dbReference>
<dbReference type="PRINTS" id="PR00344">
    <property type="entry name" value="BCTRLSENSOR"/>
</dbReference>
<feature type="transmembrane region" description="Helical" evidence="11">
    <location>
        <begin position="199"/>
        <end position="218"/>
    </location>
</feature>
<dbReference type="PROSITE" id="PS50109">
    <property type="entry name" value="HIS_KIN"/>
    <property type="match status" value="1"/>
</dbReference>
<evidence type="ECO:0000256" key="11">
    <source>
        <dbReference type="SAM" id="Phobius"/>
    </source>
</evidence>
<name>A0A1B9B895_9BACI</name>
<evidence type="ECO:0000313" key="13">
    <source>
        <dbReference type="EMBL" id="OCA92309.1"/>
    </source>
</evidence>
<dbReference type="GO" id="GO:0005886">
    <property type="term" value="C:plasma membrane"/>
    <property type="evidence" value="ECO:0007669"/>
    <property type="project" value="UniProtKB-SubCell"/>
</dbReference>
<dbReference type="InterPro" id="IPR003594">
    <property type="entry name" value="HATPase_dom"/>
</dbReference>
<dbReference type="GO" id="GO:0005524">
    <property type="term" value="F:ATP binding"/>
    <property type="evidence" value="ECO:0007669"/>
    <property type="project" value="UniProtKB-KW"/>
</dbReference>
<evidence type="ECO:0000256" key="3">
    <source>
        <dbReference type="ARBA" id="ARBA00012438"/>
    </source>
</evidence>
<dbReference type="SUPFAM" id="SSF55874">
    <property type="entry name" value="ATPase domain of HSP90 chaperone/DNA topoisomerase II/histidine kinase"/>
    <property type="match status" value="1"/>
</dbReference>
<keyword evidence="5" id="KW-0808">Transferase</keyword>
<dbReference type="GO" id="GO:0000155">
    <property type="term" value="F:phosphorelay sensor kinase activity"/>
    <property type="evidence" value="ECO:0007669"/>
    <property type="project" value="InterPro"/>
</dbReference>
<keyword evidence="10 11" id="KW-0472">Membrane</keyword>
<accession>A0A1B9B895</accession>